<protein>
    <recommendedName>
        <fullName evidence="3">Portal protein</fullName>
    </recommendedName>
</protein>
<name>A0A852ZVU1_9ACTN</name>
<reference evidence="1 2" key="1">
    <citation type="submission" date="2020-07" db="EMBL/GenBank/DDBJ databases">
        <title>Sequencing the genomes of 1000 actinobacteria strains.</title>
        <authorList>
            <person name="Klenk H.-P."/>
        </authorList>
    </citation>
    <scope>NUCLEOTIDE SEQUENCE [LARGE SCALE GENOMIC DNA]</scope>
    <source>
        <strain evidence="1 2">DSM 42178</strain>
    </source>
</reference>
<gene>
    <name evidence="1" type="ORF">FHU37_003008</name>
</gene>
<dbReference type="RefSeq" id="WP_179814700.1">
    <property type="nucleotide sequence ID" value="NZ_JACBZD010000001.1"/>
</dbReference>
<organism evidence="1 2">
    <name type="scientific">Allostreptomyces psammosilenae</name>
    <dbReference type="NCBI Taxonomy" id="1892865"/>
    <lineage>
        <taxon>Bacteria</taxon>
        <taxon>Bacillati</taxon>
        <taxon>Actinomycetota</taxon>
        <taxon>Actinomycetes</taxon>
        <taxon>Kitasatosporales</taxon>
        <taxon>Streptomycetaceae</taxon>
        <taxon>Allostreptomyces</taxon>
    </lineage>
</organism>
<evidence type="ECO:0000313" key="2">
    <source>
        <dbReference type="Proteomes" id="UP000567795"/>
    </source>
</evidence>
<keyword evidence="2" id="KW-1185">Reference proteome</keyword>
<dbReference type="AlphaFoldDB" id="A0A852ZVU1"/>
<sequence>MAESPMDTLGRLYSKLKRRHQLTRVWSDYYDGKQPLKFTSPEFATQTGGIFDGFADNWCQVIPDVTVERLMPMAFRLEDGTLDKAAWRSWRRNECDVEISLALLEALITGRSYALVWKPDGVQTEITFHDASRAVVEYVPGKRRVRAAGLVIWVENDRERATLFLPDRVYWFSRDIGRAGMPAHPSDWTFVSSGAAWMLEREMSNPLRSVPLVALENRSRLNGKPKSEIASVVPLQDAMNALWAHLLTGSDEIALPARAVLGMLRPTREILDANGEVVGEEDLPIGKFRSNRLLWLESPDARIAEFSAADLTNYTAVIEVVVRHVAAQTRTPPSYLTGQMVNISADALIASEAGLVSKVEEGQRFFGAGIREVMRLDALADGDTGRAEALALGSVVWRDAQFRSEAQYADALTKYKAIGVPDEALWERIPGVQPDEIERWLRMRDDQAAAIVGGNVAGLFGPAPVEAPDPDTD</sequence>
<dbReference type="Proteomes" id="UP000567795">
    <property type="component" value="Unassembled WGS sequence"/>
</dbReference>
<proteinExistence type="predicted"/>
<accession>A0A852ZVU1</accession>
<comment type="caution">
    <text evidence="1">The sequence shown here is derived from an EMBL/GenBank/DDBJ whole genome shotgun (WGS) entry which is preliminary data.</text>
</comment>
<dbReference type="InterPro" id="IPR021145">
    <property type="entry name" value="Portal_protein_SPP1_Gp6-like"/>
</dbReference>
<dbReference type="EMBL" id="JACBZD010000001">
    <property type="protein sequence ID" value="NYI06065.1"/>
    <property type="molecule type" value="Genomic_DNA"/>
</dbReference>
<evidence type="ECO:0008006" key="3">
    <source>
        <dbReference type="Google" id="ProtNLM"/>
    </source>
</evidence>
<dbReference type="Pfam" id="PF05133">
    <property type="entry name" value="SPP1_portal"/>
    <property type="match status" value="1"/>
</dbReference>
<evidence type="ECO:0000313" key="1">
    <source>
        <dbReference type="EMBL" id="NYI06065.1"/>
    </source>
</evidence>